<organism evidence="1 2">
    <name type="scientific">Cyclobacterium plantarum</name>
    <dbReference type="NCBI Taxonomy" id="2716263"/>
    <lineage>
        <taxon>Bacteria</taxon>
        <taxon>Pseudomonadati</taxon>
        <taxon>Bacteroidota</taxon>
        <taxon>Cytophagia</taxon>
        <taxon>Cytophagales</taxon>
        <taxon>Cyclobacteriaceae</taxon>
        <taxon>Cyclobacterium</taxon>
    </lineage>
</organism>
<evidence type="ECO:0008006" key="3">
    <source>
        <dbReference type="Google" id="ProtNLM"/>
    </source>
</evidence>
<comment type="caution">
    <text evidence="1">The sequence shown here is derived from an EMBL/GenBank/DDBJ whole genome shotgun (WGS) entry which is preliminary data.</text>
</comment>
<dbReference type="EMBL" id="JAANYN010000005">
    <property type="protein sequence ID" value="NHE57997.1"/>
    <property type="molecule type" value="Genomic_DNA"/>
</dbReference>
<evidence type="ECO:0000313" key="2">
    <source>
        <dbReference type="Proteomes" id="UP000649799"/>
    </source>
</evidence>
<sequence>MDEDWFGLVLGIGSYSQHDPYEEISKNIRHAVNGQLKENVNHFGTQKPVDLKRLMALIRDSNYQGYLPIETLGPGNPFEKVSGFLARVKAALQ</sequence>
<keyword evidence="2" id="KW-1185">Reference proteome</keyword>
<reference evidence="1 2" key="1">
    <citation type="submission" date="2020-03" db="EMBL/GenBank/DDBJ databases">
        <title>Cyclobacterium plantarum sp. nov., a marine bacterium isolated from a coastal-marine wetland.</title>
        <authorList>
            <person name="Sanchez-Porro C."/>
            <person name="Ventosa A."/>
            <person name="Amoozegar M."/>
        </authorList>
    </citation>
    <scope>NUCLEOTIDE SEQUENCE [LARGE SCALE GENOMIC DNA]</scope>
    <source>
        <strain evidence="1 2">GBPx2</strain>
    </source>
</reference>
<protein>
    <recommendedName>
        <fullName evidence="3">Xylose isomerase-like TIM barrel domain-containing protein</fullName>
    </recommendedName>
</protein>
<name>A0ABX0HCW4_9BACT</name>
<dbReference type="RefSeq" id="WP_166147964.1">
    <property type="nucleotide sequence ID" value="NZ_JAANYN010000005.1"/>
</dbReference>
<evidence type="ECO:0000313" key="1">
    <source>
        <dbReference type="EMBL" id="NHE57997.1"/>
    </source>
</evidence>
<accession>A0ABX0HCW4</accession>
<dbReference type="SUPFAM" id="SSF51658">
    <property type="entry name" value="Xylose isomerase-like"/>
    <property type="match status" value="1"/>
</dbReference>
<dbReference type="Proteomes" id="UP000649799">
    <property type="component" value="Unassembled WGS sequence"/>
</dbReference>
<dbReference type="InterPro" id="IPR036237">
    <property type="entry name" value="Xyl_isomerase-like_sf"/>
</dbReference>
<dbReference type="Gene3D" id="3.20.20.150">
    <property type="entry name" value="Divalent-metal-dependent TIM barrel enzymes"/>
    <property type="match status" value="1"/>
</dbReference>
<proteinExistence type="predicted"/>
<gene>
    <name evidence="1" type="ORF">G9Q97_14375</name>
</gene>